<sequence>MNITFLIIFLVSFLVVVTFSLFTLKQVEKARNKRALSIIRGQAVAENKDKADRDTQNKRREDLARKLKQSNDVERKETLDMKLKQAGSSMSVAQFWIGSVVLMLVAVVLAIVAKLPPVAIILIGVTGLLGLPRYILRWKIRRRQKKFLTDFADALEAMVRLLKAGMPVTEAIHMAGKEFEGPMGEEMMLMYEAQRVGMSLPEAAQQAARRMPITEMQMFATGMTIQQQTGASLSEVLMNLASVIRARFKLKRKIQALSSEAKASAMIIGALPFLVGTGMFFLNPEYAMLLVTTSTGKFWLGASAVWMMIGIFIMKAMINFKI</sequence>
<dbReference type="GO" id="GO:0005886">
    <property type="term" value="C:plasma membrane"/>
    <property type="evidence" value="ECO:0007669"/>
    <property type="project" value="UniProtKB-SubCell"/>
</dbReference>
<evidence type="ECO:0000256" key="5">
    <source>
        <dbReference type="ARBA" id="ARBA00023136"/>
    </source>
</evidence>
<dbReference type="EMBL" id="CP066681">
    <property type="protein sequence ID" value="QQG36977.1"/>
    <property type="molecule type" value="Genomic_DNA"/>
</dbReference>
<evidence type="ECO:0000256" key="2">
    <source>
        <dbReference type="ARBA" id="ARBA00022475"/>
    </source>
</evidence>
<accession>A0A7T5R3Q2</accession>
<evidence type="ECO:0000256" key="6">
    <source>
        <dbReference type="SAM" id="Phobius"/>
    </source>
</evidence>
<dbReference type="InterPro" id="IPR018076">
    <property type="entry name" value="T2SS_GspF_dom"/>
</dbReference>
<dbReference type="InterPro" id="IPR042094">
    <property type="entry name" value="T2SS_GspF_sf"/>
</dbReference>
<feature type="transmembrane region" description="Helical" evidence="6">
    <location>
        <begin position="298"/>
        <end position="318"/>
    </location>
</feature>
<feature type="transmembrane region" description="Helical" evidence="6">
    <location>
        <begin position="118"/>
        <end position="136"/>
    </location>
</feature>
<feature type="domain" description="Type II secretion system protein GspF" evidence="7">
    <location>
        <begin position="155"/>
        <end position="277"/>
    </location>
</feature>
<keyword evidence="5 6" id="KW-0472">Membrane</keyword>
<keyword evidence="3 6" id="KW-0812">Transmembrane</keyword>
<name>A0A7T5R3Q2_9BACT</name>
<dbReference type="Proteomes" id="UP000595362">
    <property type="component" value="Chromosome"/>
</dbReference>
<evidence type="ECO:0000259" key="7">
    <source>
        <dbReference type="Pfam" id="PF00482"/>
    </source>
</evidence>
<evidence type="ECO:0000256" key="3">
    <source>
        <dbReference type="ARBA" id="ARBA00022692"/>
    </source>
</evidence>
<organism evidence="8 9">
    <name type="scientific">Micavibrio aeruginosavorus</name>
    <dbReference type="NCBI Taxonomy" id="349221"/>
    <lineage>
        <taxon>Bacteria</taxon>
        <taxon>Pseudomonadati</taxon>
        <taxon>Bdellovibrionota</taxon>
        <taxon>Bdellovibrionia</taxon>
        <taxon>Bdellovibrionales</taxon>
        <taxon>Pseudobdellovibrionaceae</taxon>
        <taxon>Micavibrio</taxon>
    </lineage>
</organism>
<gene>
    <name evidence="8" type="ORF">HYS17_04195</name>
</gene>
<evidence type="ECO:0000313" key="9">
    <source>
        <dbReference type="Proteomes" id="UP000595362"/>
    </source>
</evidence>
<feature type="transmembrane region" description="Helical" evidence="6">
    <location>
        <begin position="92"/>
        <end position="112"/>
    </location>
</feature>
<proteinExistence type="predicted"/>
<feature type="transmembrane region" description="Helical" evidence="6">
    <location>
        <begin position="261"/>
        <end position="282"/>
    </location>
</feature>
<dbReference type="PANTHER" id="PTHR35007:SF1">
    <property type="entry name" value="PILUS ASSEMBLY PROTEIN"/>
    <property type="match status" value="1"/>
</dbReference>
<reference evidence="8 9" key="1">
    <citation type="submission" date="2020-07" db="EMBL/GenBank/DDBJ databases">
        <title>Huge and variable diversity of episymbiotic CPR bacteria and DPANN archaea in groundwater ecosystems.</title>
        <authorList>
            <person name="He C.Y."/>
            <person name="Keren R."/>
            <person name="Whittaker M."/>
            <person name="Farag I.F."/>
            <person name="Doudna J."/>
            <person name="Cate J.H.D."/>
            <person name="Banfield J.F."/>
        </authorList>
    </citation>
    <scope>NUCLEOTIDE SEQUENCE [LARGE SCALE GENOMIC DNA]</scope>
    <source>
        <strain evidence="8">NC_groundwater_70_Ag_B-0.1um_54_66</strain>
    </source>
</reference>
<protein>
    <submittedName>
        <fullName evidence="8">Type II secretion system F family protein</fullName>
    </submittedName>
</protein>
<dbReference type="AlphaFoldDB" id="A0A7T5R3Q2"/>
<feature type="transmembrane region" description="Helical" evidence="6">
    <location>
        <begin position="6"/>
        <end position="24"/>
    </location>
</feature>
<dbReference type="Gene3D" id="1.20.81.30">
    <property type="entry name" value="Type II secretion system (T2SS), domain F"/>
    <property type="match status" value="1"/>
</dbReference>
<keyword evidence="2" id="KW-1003">Cell membrane</keyword>
<dbReference type="Pfam" id="PF00482">
    <property type="entry name" value="T2SSF"/>
    <property type="match status" value="1"/>
</dbReference>
<evidence type="ECO:0000256" key="4">
    <source>
        <dbReference type="ARBA" id="ARBA00022989"/>
    </source>
</evidence>
<evidence type="ECO:0000256" key="1">
    <source>
        <dbReference type="ARBA" id="ARBA00004651"/>
    </source>
</evidence>
<comment type="subcellular location">
    <subcellularLocation>
        <location evidence="1">Cell membrane</location>
        <topology evidence="1">Multi-pass membrane protein</topology>
    </subcellularLocation>
</comment>
<keyword evidence="4 6" id="KW-1133">Transmembrane helix</keyword>
<evidence type="ECO:0000313" key="8">
    <source>
        <dbReference type="EMBL" id="QQG36977.1"/>
    </source>
</evidence>
<dbReference type="PANTHER" id="PTHR35007">
    <property type="entry name" value="INTEGRAL MEMBRANE PROTEIN-RELATED"/>
    <property type="match status" value="1"/>
</dbReference>